<dbReference type="EMBL" id="HACG01021676">
    <property type="protein sequence ID" value="CEK68541.1"/>
    <property type="molecule type" value="Transcribed_RNA"/>
</dbReference>
<feature type="region of interest" description="Disordered" evidence="8">
    <location>
        <begin position="36"/>
        <end position="62"/>
    </location>
</feature>
<accession>A0A0B6ZL25</accession>
<evidence type="ECO:0000256" key="3">
    <source>
        <dbReference type="ARBA" id="ARBA00022946"/>
    </source>
</evidence>
<dbReference type="HAMAP" id="MF_01151">
    <property type="entry name" value="GrpE"/>
    <property type="match status" value="1"/>
</dbReference>
<comment type="function">
    <text evidence="6">Essential component of the PAM complex, a complex required for the translocation of transit peptide-containing proteins from the inner membrane into the mitochondrial matrix in an ATP-dependent manner. Seems to control the nucleotide-dependent binding of mitochondrial HSP70 to substrate proteins.</text>
</comment>
<keyword evidence="5" id="KW-0143">Chaperone</keyword>
<dbReference type="GO" id="GO:0030150">
    <property type="term" value="P:protein import into mitochondrial matrix"/>
    <property type="evidence" value="ECO:0007669"/>
    <property type="project" value="TreeGrafter"/>
</dbReference>
<dbReference type="CDD" id="cd00446">
    <property type="entry name" value="GrpE"/>
    <property type="match status" value="1"/>
</dbReference>
<dbReference type="GO" id="GO:0051082">
    <property type="term" value="F:unfolded protein binding"/>
    <property type="evidence" value="ECO:0007669"/>
    <property type="project" value="TreeGrafter"/>
</dbReference>
<dbReference type="Gene3D" id="2.30.22.10">
    <property type="entry name" value="Head domain of nucleotide exchange factor GrpE"/>
    <property type="match status" value="1"/>
</dbReference>
<sequence>MASTVNVVRVLNISSRITRSFLSNHTRWCLMSSTATHKSENDATKTESVDTPQEKDSVVQERDKLTSQVQKLEEDLKESKDKYLRALAETENLRKRMIKQVDEAKIFGIQSFCKDLLDVSDILSTAINSVPKENLNNSNPHLVNLFQGLNMTDSQLVKVFNKHGLESISPTLGDKFDPNYHEALFQVPIQSEKTQVPDTVAIVQKIGYKLHSRTLRPALVGVFKAS</sequence>
<dbReference type="GO" id="GO:0001405">
    <property type="term" value="C:PAM complex, Tim23 associated import motor"/>
    <property type="evidence" value="ECO:0007669"/>
    <property type="project" value="TreeGrafter"/>
</dbReference>
<name>A0A0B6ZL25_9EUPU</name>
<evidence type="ECO:0000256" key="2">
    <source>
        <dbReference type="ARBA" id="ARBA00009054"/>
    </source>
</evidence>
<comment type="similarity">
    <text evidence="2 7">Belongs to the GrpE family.</text>
</comment>
<dbReference type="SUPFAM" id="SSF58014">
    <property type="entry name" value="Coiled-coil domain of nucleotide exchange factor GrpE"/>
    <property type="match status" value="1"/>
</dbReference>
<dbReference type="GO" id="GO:0000774">
    <property type="term" value="F:adenyl-nucleotide exchange factor activity"/>
    <property type="evidence" value="ECO:0007669"/>
    <property type="project" value="InterPro"/>
</dbReference>
<dbReference type="Gene3D" id="3.90.20.20">
    <property type="match status" value="1"/>
</dbReference>
<comment type="subcellular location">
    <subcellularLocation>
        <location evidence="1">Mitochondrion matrix</location>
    </subcellularLocation>
</comment>
<dbReference type="FunFam" id="3.90.20.20:FF:000003">
    <property type="entry name" value="GrpE protein homolog"/>
    <property type="match status" value="1"/>
</dbReference>
<keyword evidence="4" id="KW-0496">Mitochondrion</keyword>
<evidence type="ECO:0000256" key="4">
    <source>
        <dbReference type="ARBA" id="ARBA00023128"/>
    </source>
</evidence>
<evidence type="ECO:0000256" key="7">
    <source>
        <dbReference type="RuleBase" id="RU004478"/>
    </source>
</evidence>
<dbReference type="AlphaFoldDB" id="A0A0B6ZL25"/>
<dbReference type="PANTHER" id="PTHR21237">
    <property type="entry name" value="GRPE PROTEIN"/>
    <property type="match status" value="1"/>
</dbReference>
<dbReference type="GO" id="GO:0006457">
    <property type="term" value="P:protein folding"/>
    <property type="evidence" value="ECO:0007669"/>
    <property type="project" value="InterPro"/>
</dbReference>
<protein>
    <recommendedName>
        <fullName evidence="10">GrpE protein homolog</fullName>
    </recommendedName>
</protein>
<feature type="compositionally biased region" description="Basic and acidic residues" evidence="8">
    <location>
        <begin position="37"/>
        <end position="62"/>
    </location>
</feature>
<dbReference type="Pfam" id="PF01025">
    <property type="entry name" value="GrpE"/>
    <property type="match status" value="1"/>
</dbReference>
<evidence type="ECO:0008006" key="10">
    <source>
        <dbReference type="Google" id="ProtNLM"/>
    </source>
</evidence>
<reference evidence="9" key="1">
    <citation type="submission" date="2014-12" db="EMBL/GenBank/DDBJ databases">
        <title>Insight into the proteome of Arion vulgaris.</title>
        <authorList>
            <person name="Aradska J."/>
            <person name="Bulat T."/>
            <person name="Smidak R."/>
            <person name="Sarate P."/>
            <person name="Gangsoo J."/>
            <person name="Sialana F."/>
            <person name="Bilban M."/>
            <person name="Lubec G."/>
        </authorList>
    </citation>
    <scope>NUCLEOTIDE SEQUENCE</scope>
    <source>
        <tissue evidence="9">Skin</tissue>
    </source>
</reference>
<organism evidence="9">
    <name type="scientific">Arion vulgaris</name>
    <dbReference type="NCBI Taxonomy" id="1028688"/>
    <lineage>
        <taxon>Eukaryota</taxon>
        <taxon>Metazoa</taxon>
        <taxon>Spiralia</taxon>
        <taxon>Lophotrochozoa</taxon>
        <taxon>Mollusca</taxon>
        <taxon>Gastropoda</taxon>
        <taxon>Heterobranchia</taxon>
        <taxon>Euthyneura</taxon>
        <taxon>Panpulmonata</taxon>
        <taxon>Eupulmonata</taxon>
        <taxon>Stylommatophora</taxon>
        <taxon>Helicina</taxon>
        <taxon>Arionoidea</taxon>
        <taxon>Arionidae</taxon>
        <taxon>Arion</taxon>
    </lineage>
</organism>
<evidence type="ECO:0000256" key="5">
    <source>
        <dbReference type="ARBA" id="ARBA00023186"/>
    </source>
</evidence>
<gene>
    <name evidence="9" type="primary">ORF66674</name>
</gene>
<dbReference type="PANTHER" id="PTHR21237:SF23">
    <property type="entry name" value="GRPE PROTEIN HOMOLOG, MITOCHONDRIAL"/>
    <property type="match status" value="1"/>
</dbReference>
<dbReference type="SUPFAM" id="SSF51064">
    <property type="entry name" value="Head domain of nucleotide exchange factor GrpE"/>
    <property type="match status" value="1"/>
</dbReference>
<proteinExistence type="inferred from homology"/>
<dbReference type="GO" id="GO:0042803">
    <property type="term" value="F:protein homodimerization activity"/>
    <property type="evidence" value="ECO:0007669"/>
    <property type="project" value="InterPro"/>
</dbReference>
<evidence type="ECO:0000256" key="8">
    <source>
        <dbReference type="SAM" id="MobiDB-lite"/>
    </source>
</evidence>
<keyword evidence="3" id="KW-0809">Transit peptide</keyword>
<dbReference type="InterPro" id="IPR000740">
    <property type="entry name" value="GrpE"/>
</dbReference>
<dbReference type="GO" id="GO:0051087">
    <property type="term" value="F:protein-folding chaperone binding"/>
    <property type="evidence" value="ECO:0007669"/>
    <property type="project" value="InterPro"/>
</dbReference>
<dbReference type="PRINTS" id="PR00773">
    <property type="entry name" value="GRPEPROTEIN"/>
</dbReference>
<evidence type="ECO:0000313" key="9">
    <source>
        <dbReference type="EMBL" id="CEK68541.1"/>
    </source>
</evidence>
<evidence type="ECO:0000256" key="1">
    <source>
        <dbReference type="ARBA" id="ARBA00004305"/>
    </source>
</evidence>
<dbReference type="InterPro" id="IPR013805">
    <property type="entry name" value="GrpE_CC"/>
</dbReference>
<dbReference type="FunFam" id="2.30.22.10:FF:000002">
    <property type="entry name" value="GrpE protein homolog"/>
    <property type="match status" value="1"/>
</dbReference>
<evidence type="ECO:0000256" key="6">
    <source>
        <dbReference type="ARBA" id="ARBA00045572"/>
    </source>
</evidence>
<dbReference type="InterPro" id="IPR009012">
    <property type="entry name" value="GrpE_head"/>
</dbReference>